<comment type="caution">
    <text evidence="4">The sequence shown here is derived from an EMBL/GenBank/DDBJ whole genome shotgun (WGS) entry which is preliminary data.</text>
</comment>
<name>A0AAW2YWM3_9EUKA</name>
<organism evidence="4 5">
    <name type="scientific">Acrasis kona</name>
    <dbReference type="NCBI Taxonomy" id="1008807"/>
    <lineage>
        <taxon>Eukaryota</taxon>
        <taxon>Discoba</taxon>
        <taxon>Heterolobosea</taxon>
        <taxon>Tetramitia</taxon>
        <taxon>Eutetramitia</taxon>
        <taxon>Acrasidae</taxon>
        <taxon>Acrasis</taxon>
    </lineage>
</organism>
<evidence type="ECO:0000256" key="2">
    <source>
        <dbReference type="ARBA" id="ARBA00022723"/>
    </source>
</evidence>
<comment type="cofactor">
    <cofactor evidence="1">
        <name>a divalent metal cation</name>
        <dbReference type="ChEBI" id="CHEBI:60240"/>
    </cofactor>
</comment>
<dbReference type="InterPro" id="IPR027806">
    <property type="entry name" value="HARBI1_dom"/>
</dbReference>
<dbReference type="AlphaFoldDB" id="A0AAW2YWM3"/>
<evidence type="ECO:0000256" key="1">
    <source>
        <dbReference type="ARBA" id="ARBA00001968"/>
    </source>
</evidence>
<evidence type="ECO:0000259" key="3">
    <source>
        <dbReference type="Pfam" id="PF13359"/>
    </source>
</evidence>
<dbReference type="EMBL" id="JAOPGA020000762">
    <property type="protein sequence ID" value="KAL0481378.1"/>
    <property type="molecule type" value="Genomic_DNA"/>
</dbReference>
<dbReference type="Pfam" id="PF13359">
    <property type="entry name" value="DDE_Tnp_4"/>
    <property type="match status" value="1"/>
</dbReference>
<reference evidence="4 5" key="1">
    <citation type="submission" date="2024-03" db="EMBL/GenBank/DDBJ databases">
        <title>The Acrasis kona genome and developmental transcriptomes reveal deep origins of eukaryotic multicellular pathways.</title>
        <authorList>
            <person name="Sheikh S."/>
            <person name="Fu C.-J."/>
            <person name="Brown M.W."/>
            <person name="Baldauf S.L."/>
        </authorList>
    </citation>
    <scope>NUCLEOTIDE SEQUENCE [LARGE SCALE GENOMIC DNA]</scope>
    <source>
        <strain evidence="4 5">ATCC MYA-3509</strain>
    </source>
</reference>
<keyword evidence="5" id="KW-1185">Reference proteome</keyword>
<dbReference type="Proteomes" id="UP001431209">
    <property type="component" value="Unassembled WGS sequence"/>
</dbReference>
<keyword evidence="2" id="KW-0479">Metal-binding</keyword>
<gene>
    <name evidence="4" type="ORF">AKO1_012708</name>
</gene>
<accession>A0AAW2YWM3</accession>
<proteinExistence type="predicted"/>
<evidence type="ECO:0000313" key="4">
    <source>
        <dbReference type="EMBL" id="KAL0481378.1"/>
    </source>
</evidence>
<dbReference type="GO" id="GO:0046872">
    <property type="term" value="F:metal ion binding"/>
    <property type="evidence" value="ECO:0007669"/>
    <property type="project" value="UniProtKB-KW"/>
</dbReference>
<feature type="domain" description="DDE Tnp4" evidence="3">
    <location>
        <begin position="185"/>
        <end position="335"/>
    </location>
</feature>
<sequence length="350" mass="40405">MNKTEKSNVIRATLLCAILFEISTIQDEEVYVNYPLFVEDAAKYSGKGLGRGKGIRKKRHIHHQRRSNYQYFTEFPSLFQKNTHLSQVQFDLIVEDIGDQREYVLKKTNILCLSYEDMVLLTLIWLVKYESYSSLSLMFGVSEYVISITINTMTEVLCAYFMRYIPNKQSSTTQSSLSSHILFVLDGTIHMRLRPQKSQHFWYNTHYEMHGMVTQLLVDFDGYIAAFETGFPGSMHDSTQANHSHTIRSAIGMNFALTDSAYSGLDFCVAGYKPSQLQEDPNRVEFDRISRREQKIVEHINGFFKKCRTVSKKKAFEHSVPLHIRCVGMACGLYNFRKACGEFSVKKSEM</sequence>
<evidence type="ECO:0000313" key="5">
    <source>
        <dbReference type="Proteomes" id="UP001431209"/>
    </source>
</evidence>
<protein>
    <recommendedName>
        <fullName evidence="3">DDE Tnp4 domain-containing protein</fullName>
    </recommendedName>
</protein>